<evidence type="ECO:0000313" key="3">
    <source>
        <dbReference type="Proteomes" id="UP000606776"/>
    </source>
</evidence>
<dbReference type="RefSeq" id="WP_193942206.1">
    <property type="nucleotide sequence ID" value="NZ_JADEWB010000021.1"/>
</dbReference>
<dbReference type="EMBL" id="JADEWB010000021">
    <property type="protein sequence ID" value="MBE9235646.1"/>
    <property type="molecule type" value="Genomic_DNA"/>
</dbReference>
<feature type="transmembrane region" description="Helical" evidence="1">
    <location>
        <begin position="40"/>
        <end position="62"/>
    </location>
</feature>
<dbReference type="Proteomes" id="UP000606776">
    <property type="component" value="Unassembled WGS sequence"/>
</dbReference>
<accession>A0ABR9VAX4</accession>
<gene>
    <name evidence="2" type="ORF">IQ227_06245</name>
</gene>
<reference evidence="2 3" key="1">
    <citation type="submission" date="2020-10" db="EMBL/GenBank/DDBJ databases">
        <authorList>
            <person name="Castelo-Branco R."/>
            <person name="Eusebio N."/>
            <person name="Adriana R."/>
            <person name="Vieira A."/>
            <person name="Brugerolle De Fraissinette N."/>
            <person name="Rezende De Castro R."/>
            <person name="Schneider M.P."/>
            <person name="Vasconcelos V."/>
            <person name="Leao P.N."/>
        </authorList>
    </citation>
    <scope>NUCLEOTIDE SEQUENCE [LARGE SCALE GENOMIC DNA]</scope>
    <source>
        <strain evidence="2 3">LEGE 00250</strain>
    </source>
</reference>
<evidence type="ECO:0000313" key="2">
    <source>
        <dbReference type="EMBL" id="MBE9235646.1"/>
    </source>
</evidence>
<protein>
    <recommendedName>
        <fullName evidence="4">DUF4203 domain-containing protein</fullName>
    </recommendedName>
</protein>
<feature type="transmembrane region" description="Helical" evidence="1">
    <location>
        <begin position="74"/>
        <end position="105"/>
    </location>
</feature>
<name>A0ABR9VAX4_9CYAN</name>
<evidence type="ECO:0000256" key="1">
    <source>
        <dbReference type="SAM" id="Phobius"/>
    </source>
</evidence>
<feature type="transmembrane region" description="Helical" evidence="1">
    <location>
        <begin position="7"/>
        <end position="28"/>
    </location>
</feature>
<feature type="transmembrane region" description="Helical" evidence="1">
    <location>
        <begin position="125"/>
        <end position="142"/>
    </location>
</feature>
<organism evidence="2 3">
    <name type="scientific">Sphaerospermopsis aphanizomenoides LEGE 00250</name>
    <dbReference type="NCBI Taxonomy" id="2777972"/>
    <lineage>
        <taxon>Bacteria</taxon>
        <taxon>Bacillati</taxon>
        <taxon>Cyanobacteriota</taxon>
        <taxon>Cyanophyceae</taxon>
        <taxon>Nostocales</taxon>
        <taxon>Aphanizomenonaceae</taxon>
        <taxon>Sphaerospermopsis</taxon>
        <taxon>Sphaerospermopsis aphanizomenoides</taxon>
    </lineage>
</organism>
<comment type="caution">
    <text evidence="2">The sequence shown here is derived from an EMBL/GenBank/DDBJ whole genome shotgun (WGS) entry which is preliminary data.</text>
</comment>
<keyword evidence="3" id="KW-1185">Reference proteome</keyword>
<evidence type="ECO:0008006" key="4">
    <source>
        <dbReference type="Google" id="ProtNLM"/>
    </source>
</evidence>
<sequence>MNFWASLGKGAVGGLVVGIVSAMILVNYGDPTPSEDVLSFFLFFGILGLLSGILTAISLLIFMGTVQFMNWAIILILGGIGSYITVLQSLVFGWVGFAILSLYIILQRFFSEEFPELFVTARNELIVWIIVYVGLTLFKSWFENLTHLELVIP</sequence>
<keyword evidence="1" id="KW-1133">Transmembrane helix</keyword>
<keyword evidence="1" id="KW-0812">Transmembrane</keyword>
<proteinExistence type="predicted"/>
<keyword evidence="1" id="KW-0472">Membrane</keyword>